<evidence type="ECO:0000313" key="19">
    <source>
        <dbReference type="EMBL" id="GID63541.1"/>
    </source>
</evidence>
<evidence type="ECO:0000259" key="18">
    <source>
        <dbReference type="PROSITE" id="PS50173"/>
    </source>
</evidence>
<comment type="cofactor">
    <cofactor evidence="16">
        <name>Mg(2+)</name>
        <dbReference type="ChEBI" id="CHEBI:18420"/>
    </cofactor>
    <text evidence="16">Binds 2 magnesium ions per subunit.</text>
</comment>
<dbReference type="AlphaFoldDB" id="A0A919IE33"/>
<comment type="caution">
    <text evidence="19">The sequence shown here is derived from an EMBL/GenBank/DDBJ whole genome shotgun (WGS) entry which is preliminary data.</text>
</comment>
<dbReference type="FunFam" id="3.30.1490.100:FF:000004">
    <property type="entry name" value="DNA polymerase IV"/>
    <property type="match status" value="1"/>
</dbReference>
<evidence type="ECO:0000313" key="20">
    <source>
        <dbReference type="Proteomes" id="UP000619479"/>
    </source>
</evidence>
<keyword evidence="13 16" id="KW-0234">DNA repair</keyword>
<sequence length="508" mass="53599">MSYRVRRLRIVRGDPSILHVDLDAMFAAVEQRDKPSLRGKPVVVGGVAGRGVVSTASYEARVFGVRSAMPMAQARRLAPWSTAYLSPRFAAYKRTSEVVMRLLGEVSPLIEQVSIDEAYVDLAATGTDLSVDGVTALALELKARIATATGGVTGSIGAASSKLLAKIGSDLNKPDGLTVVPPGEELAFLHPLPVNRLGGVGPATEQRLHRSGVRTIGDLAAVSLEHLIDWFGQSHGAGLFRLARAQDDRPVISEREAKSVSAEETFGIDVTDPVRLKRELDLLSARVAGRLRSGGLAGRTVNIKVRHGDFTTVTRAFTRDHPTDDGRLVAQLARRLLSEVDTSGGIRLLGVGVSTLTDFAQDDLFSETQHAADLFPVLPVAGISDEPAMIAAPPPAAILSAVPADGPAPVTSGPSSPESSKSPEFPAPEGSGVAQTGAEPGTEDGPVAWRPGQDVLHDEMGAGWVQGSGLGRVTIRFEGPLTVRGPVRTFAVDDPRLHPTDPPSWVIS</sequence>
<evidence type="ECO:0000256" key="9">
    <source>
        <dbReference type="ARBA" id="ARBA00022763"/>
    </source>
</evidence>
<dbReference type="Gene3D" id="3.40.1170.60">
    <property type="match status" value="1"/>
</dbReference>
<dbReference type="InterPro" id="IPR017961">
    <property type="entry name" value="DNA_pol_Y-fam_little_finger"/>
</dbReference>
<dbReference type="GO" id="GO:0009432">
    <property type="term" value="P:SOS response"/>
    <property type="evidence" value="ECO:0007669"/>
    <property type="project" value="TreeGrafter"/>
</dbReference>
<evidence type="ECO:0000256" key="4">
    <source>
        <dbReference type="ARBA" id="ARBA00022490"/>
    </source>
</evidence>
<keyword evidence="11 16" id="KW-0239">DNA-directed DNA polymerase</keyword>
<dbReference type="InterPro" id="IPR036775">
    <property type="entry name" value="DNA_pol_Y-fam_lit_finger_sf"/>
</dbReference>
<protein>
    <recommendedName>
        <fullName evidence="16">DNA polymerase IV</fullName>
        <shortName evidence="16">Pol IV</shortName>
        <ecNumber evidence="16">2.7.7.7</ecNumber>
    </recommendedName>
</protein>
<dbReference type="InterPro" id="IPR050116">
    <property type="entry name" value="DNA_polymerase-Y"/>
</dbReference>
<keyword evidence="3 16" id="KW-0515">Mutator protein</keyword>
<dbReference type="NCBIfam" id="NF002677">
    <property type="entry name" value="PRK02406.1"/>
    <property type="match status" value="1"/>
</dbReference>
<gene>
    <name evidence="16 19" type="primary">dinB</name>
    <name evidence="19" type="ORF">Acy02nite_14220</name>
</gene>
<evidence type="ECO:0000256" key="17">
    <source>
        <dbReference type="SAM" id="MobiDB-lite"/>
    </source>
</evidence>
<dbReference type="Gene3D" id="3.30.1490.100">
    <property type="entry name" value="DNA polymerase, Y-family, little finger domain"/>
    <property type="match status" value="1"/>
</dbReference>
<evidence type="ECO:0000256" key="13">
    <source>
        <dbReference type="ARBA" id="ARBA00023204"/>
    </source>
</evidence>
<dbReference type="SUPFAM" id="SSF56672">
    <property type="entry name" value="DNA/RNA polymerases"/>
    <property type="match status" value="1"/>
</dbReference>
<keyword evidence="7 16" id="KW-0235">DNA replication</keyword>
<dbReference type="GO" id="GO:0006281">
    <property type="term" value="P:DNA repair"/>
    <property type="evidence" value="ECO:0007669"/>
    <property type="project" value="UniProtKB-UniRule"/>
</dbReference>
<keyword evidence="6 16" id="KW-0548">Nucleotidyltransferase</keyword>
<comment type="function">
    <text evidence="14 16">Poorly processive, error-prone DNA polymerase involved in untargeted mutagenesis. Copies undamaged DNA at stalled replication forks, which arise in vivo from mismatched or misaligned primer ends. These misaligned primers can be extended by PolIV. Exhibits no 3'-5' exonuclease (proofreading) activity. May be involved in translesional synthesis, in conjunction with the beta clamp from PolIII.</text>
</comment>
<dbReference type="InterPro" id="IPR053848">
    <property type="entry name" value="IMS_HHH_1"/>
</dbReference>
<evidence type="ECO:0000256" key="8">
    <source>
        <dbReference type="ARBA" id="ARBA00022723"/>
    </source>
</evidence>
<dbReference type="GO" id="GO:0000287">
    <property type="term" value="F:magnesium ion binding"/>
    <property type="evidence" value="ECO:0007669"/>
    <property type="project" value="UniProtKB-UniRule"/>
</dbReference>
<comment type="catalytic activity">
    <reaction evidence="15 16">
        <text>DNA(n) + a 2'-deoxyribonucleoside 5'-triphosphate = DNA(n+1) + diphosphate</text>
        <dbReference type="Rhea" id="RHEA:22508"/>
        <dbReference type="Rhea" id="RHEA-COMP:17339"/>
        <dbReference type="Rhea" id="RHEA-COMP:17340"/>
        <dbReference type="ChEBI" id="CHEBI:33019"/>
        <dbReference type="ChEBI" id="CHEBI:61560"/>
        <dbReference type="ChEBI" id="CHEBI:173112"/>
        <dbReference type="EC" id="2.7.7.7"/>
    </reaction>
</comment>
<evidence type="ECO:0000256" key="6">
    <source>
        <dbReference type="ARBA" id="ARBA00022695"/>
    </source>
</evidence>
<comment type="subcellular location">
    <subcellularLocation>
        <location evidence="1 16">Cytoplasm</location>
    </subcellularLocation>
</comment>
<dbReference type="Proteomes" id="UP000619479">
    <property type="component" value="Unassembled WGS sequence"/>
</dbReference>
<feature type="domain" description="UmuC" evidence="18">
    <location>
        <begin position="17"/>
        <end position="201"/>
    </location>
</feature>
<dbReference type="PROSITE" id="PS50173">
    <property type="entry name" value="UMUC"/>
    <property type="match status" value="1"/>
</dbReference>
<keyword evidence="9 16" id="KW-0227">DNA damage</keyword>
<feature type="binding site" evidence="16">
    <location>
        <position position="116"/>
    </location>
    <ligand>
        <name>Mg(2+)</name>
        <dbReference type="ChEBI" id="CHEBI:18420"/>
    </ligand>
</feature>
<dbReference type="EC" id="2.7.7.7" evidence="16"/>
<dbReference type="GO" id="GO:0042276">
    <property type="term" value="P:error-prone translesion synthesis"/>
    <property type="evidence" value="ECO:0007669"/>
    <property type="project" value="TreeGrafter"/>
</dbReference>
<evidence type="ECO:0000256" key="16">
    <source>
        <dbReference type="HAMAP-Rule" id="MF_01113"/>
    </source>
</evidence>
<evidence type="ECO:0000256" key="5">
    <source>
        <dbReference type="ARBA" id="ARBA00022679"/>
    </source>
</evidence>
<evidence type="ECO:0000256" key="10">
    <source>
        <dbReference type="ARBA" id="ARBA00022842"/>
    </source>
</evidence>
<dbReference type="Pfam" id="PF00817">
    <property type="entry name" value="IMS"/>
    <property type="match status" value="1"/>
</dbReference>
<dbReference type="HAMAP" id="MF_01113">
    <property type="entry name" value="DNApol_IV"/>
    <property type="match status" value="1"/>
</dbReference>
<feature type="region of interest" description="Disordered" evidence="17">
    <location>
        <begin position="402"/>
        <end position="453"/>
    </location>
</feature>
<feature type="compositionally biased region" description="Low complexity" evidence="17">
    <location>
        <begin position="402"/>
        <end position="429"/>
    </location>
</feature>
<dbReference type="SUPFAM" id="SSF100879">
    <property type="entry name" value="Lesion bypass DNA polymerase (Y-family), little finger domain"/>
    <property type="match status" value="1"/>
</dbReference>
<evidence type="ECO:0000256" key="15">
    <source>
        <dbReference type="ARBA" id="ARBA00049244"/>
    </source>
</evidence>
<accession>A0A919IE33</accession>
<dbReference type="CDD" id="cd03586">
    <property type="entry name" value="PolY_Pol_IV_kappa"/>
    <property type="match status" value="1"/>
</dbReference>
<keyword evidence="10 16" id="KW-0460">Magnesium</keyword>
<organism evidence="19 20">
    <name type="scientific">Actinoplanes cyaneus</name>
    <dbReference type="NCBI Taxonomy" id="52696"/>
    <lineage>
        <taxon>Bacteria</taxon>
        <taxon>Bacillati</taxon>
        <taxon>Actinomycetota</taxon>
        <taxon>Actinomycetes</taxon>
        <taxon>Micromonosporales</taxon>
        <taxon>Micromonosporaceae</taxon>
        <taxon>Actinoplanes</taxon>
    </lineage>
</organism>
<dbReference type="GO" id="GO:0005829">
    <property type="term" value="C:cytosol"/>
    <property type="evidence" value="ECO:0007669"/>
    <property type="project" value="TreeGrafter"/>
</dbReference>
<dbReference type="PANTHER" id="PTHR11076:SF33">
    <property type="entry name" value="DNA POLYMERASE KAPPA"/>
    <property type="match status" value="1"/>
</dbReference>
<keyword evidence="4 16" id="KW-0963">Cytoplasm</keyword>
<keyword evidence="12 16" id="KW-0238">DNA-binding</keyword>
<dbReference type="GO" id="GO:0006261">
    <property type="term" value="P:DNA-templated DNA replication"/>
    <property type="evidence" value="ECO:0007669"/>
    <property type="project" value="UniProtKB-UniRule"/>
</dbReference>
<dbReference type="Gene3D" id="3.30.70.270">
    <property type="match status" value="1"/>
</dbReference>
<evidence type="ECO:0000256" key="11">
    <source>
        <dbReference type="ARBA" id="ARBA00022932"/>
    </source>
</evidence>
<keyword evidence="20" id="KW-1185">Reference proteome</keyword>
<evidence type="ECO:0000256" key="12">
    <source>
        <dbReference type="ARBA" id="ARBA00023125"/>
    </source>
</evidence>
<dbReference type="GO" id="GO:0003887">
    <property type="term" value="F:DNA-directed DNA polymerase activity"/>
    <property type="evidence" value="ECO:0007669"/>
    <property type="project" value="UniProtKB-UniRule"/>
</dbReference>
<evidence type="ECO:0000256" key="2">
    <source>
        <dbReference type="ARBA" id="ARBA00010945"/>
    </source>
</evidence>
<proteinExistence type="inferred from homology"/>
<feature type="site" description="Substrate discrimination" evidence="16">
    <location>
        <position position="26"/>
    </location>
</feature>
<dbReference type="InterPro" id="IPR043128">
    <property type="entry name" value="Rev_trsase/Diguanyl_cyclase"/>
</dbReference>
<dbReference type="PANTHER" id="PTHR11076">
    <property type="entry name" value="DNA REPAIR POLYMERASE UMUC / TRANSFERASE FAMILY MEMBER"/>
    <property type="match status" value="1"/>
</dbReference>
<dbReference type="GO" id="GO:0003684">
    <property type="term" value="F:damaged DNA binding"/>
    <property type="evidence" value="ECO:0007669"/>
    <property type="project" value="InterPro"/>
</dbReference>
<dbReference type="Gene3D" id="1.10.150.20">
    <property type="entry name" value="5' to 3' exonuclease, C-terminal subdomain"/>
    <property type="match status" value="1"/>
</dbReference>
<dbReference type="Pfam" id="PF21999">
    <property type="entry name" value="IMS_HHH_1"/>
    <property type="match status" value="1"/>
</dbReference>
<evidence type="ECO:0000256" key="7">
    <source>
        <dbReference type="ARBA" id="ARBA00022705"/>
    </source>
</evidence>
<keyword evidence="8 16" id="KW-0479">Metal-binding</keyword>
<dbReference type="InterPro" id="IPR001126">
    <property type="entry name" value="UmuC"/>
</dbReference>
<evidence type="ECO:0000256" key="1">
    <source>
        <dbReference type="ARBA" id="ARBA00004496"/>
    </source>
</evidence>
<dbReference type="NCBIfam" id="NF002882">
    <property type="entry name" value="PRK03348.1"/>
    <property type="match status" value="1"/>
</dbReference>
<dbReference type="EMBL" id="BOMH01000010">
    <property type="protein sequence ID" value="GID63541.1"/>
    <property type="molecule type" value="Genomic_DNA"/>
</dbReference>
<reference evidence="19" key="1">
    <citation type="submission" date="2021-01" db="EMBL/GenBank/DDBJ databases">
        <title>Whole genome shotgun sequence of Actinoplanes cyaneus NBRC 14990.</title>
        <authorList>
            <person name="Komaki H."/>
            <person name="Tamura T."/>
        </authorList>
    </citation>
    <scope>NUCLEOTIDE SEQUENCE</scope>
    <source>
        <strain evidence="19">NBRC 14990</strain>
    </source>
</reference>
<feature type="binding site" evidence="16">
    <location>
        <position position="21"/>
    </location>
    <ligand>
        <name>Mg(2+)</name>
        <dbReference type="ChEBI" id="CHEBI:18420"/>
    </ligand>
</feature>
<evidence type="ECO:0000256" key="14">
    <source>
        <dbReference type="ARBA" id="ARBA00025589"/>
    </source>
</evidence>
<dbReference type="InterPro" id="IPR022880">
    <property type="entry name" value="DNApol_IV"/>
</dbReference>
<feature type="active site" evidence="16">
    <location>
        <position position="117"/>
    </location>
</feature>
<comment type="similarity">
    <text evidence="2 16">Belongs to the DNA polymerase type-Y family.</text>
</comment>
<dbReference type="Pfam" id="PF11799">
    <property type="entry name" value="IMS_C"/>
    <property type="match status" value="1"/>
</dbReference>
<name>A0A919IE33_9ACTN</name>
<evidence type="ECO:0000256" key="3">
    <source>
        <dbReference type="ARBA" id="ARBA00022457"/>
    </source>
</evidence>
<keyword evidence="5 16" id="KW-0808">Transferase</keyword>
<comment type="subunit">
    <text evidence="16">Monomer.</text>
</comment>
<dbReference type="InterPro" id="IPR043502">
    <property type="entry name" value="DNA/RNA_pol_sf"/>
</dbReference>